<keyword evidence="3" id="KW-0175">Coiled coil</keyword>
<comment type="subcellular location">
    <subcellularLocation>
        <location evidence="1">Nucleus</location>
    </subcellularLocation>
</comment>
<feature type="compositionally biased region" description="Polar residues" evidence="4">
    <location>
        <begin position="689"/>
        <end position="700"/>
    </location>
</feature>
<dbReference type="InterPro" id="IPR016024">
    <property type="entry name" value="ARM-type_fold"/>
</dbReference>
<dbReference type="Proteomes" id="UP001470230">
    <property type="component" value="Unassembled WGS sequence"/>
</dbReference>
<dbReference type="Pfam" id="PF06371">
    <property type="entry name" value="Drf_GBD"/>
    <property type="match status" value="1"/>
</dbReference>
<sequence>MTISPQEVQQVLSEQPYEKFIPFEECTHPLDKKPSYKEIESHFGHIMMDLELTGENKLRVLQIPKEERWEFYCEQVKDDAEIPSPIYLIDCIKKKHNPRLLESLAAQFSKYRISYRQQFIDGGGIQLLFNYLRKFSEDPNSDENQESMPYVFTCLSNIANSLKFGSSFFENDINEIFSILFDIMTKSPFNKNFMLILSIITGCFISPKDGPDLPIIIKTVEILKLQPPLFWKNLKKAVYHRNSNDLQVLKKFSQLLLLLRNNPKERIDVVIMFATNGYMDSIRELSDSMFSNSLSQYNSDYELIAQFSKSLEINPFSIKSLLKGLKENSKQKTLFRSILLSLNDILKNYESTSNNQGTYVFLHNFLILHRHYLSQNNKTNLESTAVAATTNSDPIKIPYQGHNLGYRQLNDKGLFLNDSILKSSDLSNYAKVIDRVHDDKQIPALNKKIEEYKAYADKIKDAHHVANAIHFEQALILSQLKSLRTENIHLRSLADSLAEKLKKYENGEENFFDQNDQISIQKHQIELLKQKIQNLESQIQQENQKYQSINRQLEQSRNIIQDLRNKDESKSKDSEIENLRTKLHQSHKKNENLASKMNSVNNDLKKLNSTISELNSQLEVTNNEKENLKIKVEHSNKVIEYLKSQLYSNSSIDVLKLSQLDLSNNGSQSLSLTNEGSDINLKSEESQKADNSIIDTKNPDTQTLLNEIQSLKSKLEDAEKEIESLRSQNEASQIHILKLKLNESEREIEKLRLQIDELKRIQNHNPESETQKDELETENEVLKKQREVSEPSNKEGQITTRNLTLSANNYSDSEVKLSDDENEEGEKSIEQKLEDSLQTNKELQTKLVKSSTENEELQAKIEQLNNEIEELKKAAQDSEKKNNQTDPLKNTNLDESESESESYRKRVSELELQLQKLTETTENLKKRLELSESENDRLRHEEIDTLKAQLKPASSTNDNDADFQSMSSANFDSTDFLSPSKAKPGSFTQNSLILNQLDSQQQQIELLRKMLAEYESKDWGLLNPSYDLKNANSDEIDRLREELKNTQEQLEQYKAMCNGEASSDGQIIEVLKEQLNEKKAEIEELKLQLKSIEKQFNELKGKSNNSDTNNNKNDSESNNKQDQAKKKFSFKNMWPQKQ</sequence>
<feature type="compositionally biased region" description="Low complexity" evidence="4">
    <location>
        <begin position="1102"/>
        <end position="1112"/>
    </location>
</feature>
<feature type="compositionally biased region" description="Basic and acidic residues" evidence="4">
    <location>
        <begin position="813"/>
        <end position="829"/>
    </location>
</feature>
<dbReference type="PANTHER" id="PTHR23159:SF31">
    <property type="entry name" value="CENTROSOME-ASSOCIATED PROTEIN CEP250 ISOFORM X1"/>
    <property type="match status" value="1"/>
</dbReference>
<dbReference type="PANTHER" id="PTHR23159">
    <property type="entry name" value="CENTROSOMAL PROTEIN 2"/>
    <property type="match status" value="1"/>
</dbReference>
<feature type="coiled-coil region" evidence="3">
    <location>
        <begin position="518"/>
        <end position="638"/>
    </location>
</feature>
<evidence type="ECO:0000256" key="2">
    <source>
        <dbReference type="ARBA" id="ARBA00023242"/>
    </source>
</evidence>
<dbReference type="PROSITE" id="PS50827">
    <property type="entry name" value="DDT"/>
    <property type="match status" value="1"/>
</dbReference>
<feature type="compositionally biased region" description="Basic and acidic residues" evidence="4">
    <location>
        <begin position="1113"/>
        <end position="1125"/>
    </location>
</feature>
<feature type="compositionally biased region" description="Basic and acidic residues" evidence="4">
    <location>
        <begin position="762"/>
        <end position="793"/>
    </location>
</feature>
<protein>
    <recommendedName>
        <fullName evidence="5">DDT domain-containing protein</fullName>
    </recommendedName>
</protein>
<name>A0ABR2JWN1_9EUKA</name>
<feature type="compositionally biased region" description="Polar residues" evidence="4">
    <location>
        <begin position="794"/>
        <end position="812"/>
    </location>
</feature>
<accession>A0ABR2JWN1</accession>
<feature type="region of interest" description="Disordered" evidence="4">
    <location>
        <begin position="873"/>
        <end position="907"/>
    </location>
</feature>
<gene>
    <name evidence="6" type="ORF">M9Y10_044902</name>
</gene>
<comment type="caution">
    <text evidence="6">The sequence shown here is derived from an EMBL/GenBank/DDBJ whole genome shotgun (WGS) entry which is preliminary data.</text>
</comment>
<feature type="compositionally biased region" description="Basic and acidic residues" evidence="4">
    <location>
        <begin position="873"/>
        <end position="883"/>
    </location>
</feature>
<keyword evidence="7" id="KW-1185">Reference proteome</keyword>
<feature type="domain" description="DDT" evidence="5">
    <location>
        <begin position="291"/>
        <end position="352"/>
    </location>
</feature>
<dbReference type="InterPro" id="IPR018501">
    <property type="entry name" value="DDT_dom"/>
</dbReference>
<evidence type="ECO:0000313" key="7">
    <source>
        <dbReference type="Proteomes" id="UP001470230"/>
    </source>
</evidence>
<feature type="region of interest" description="Disordered" evidence="4">
    <location>
        <begin position="1097"/>
        <end position="1138"/>
    </location>
</feature>
<feature type="compositionally biased region" description="Polar residues" evidence="4">
    <location>
        <begin position="884"/>
        <end position="893"/>
    </location>
</feature>
<proteinExistence type="predicted"/>
<reference evidence="6 7" key="1">
    <citation type="submission" date="2024-04" db="EMBL/GenBank/DDBJ databases">
        <title>Tritrichomonas musculus Genome.</title>
        <authorList>
            <person name="Alves-Ferreira E."/>
            <person name="Grigg M."/>
            <person name="Lorenzi H."/>
            <person name="Galac M."/>
        </authorList>
    </citation>
    <scope>NUCLEOTIDE SEQUENCE [LARGE SCALE GENOMIC DNA]</scope>
    <source>
        <strain evidence="6 7">EAF2021</strain>
    </source>
</reference>
<feature type="compositionally biased region" description="Polar residues" evidence="4">
    <location>
        <begin position="666"/>
        <end position="677"/>
    </location>
</feature>
<evidence type="ECO:0000256" key="1">
    <source>
        <dbReference type="ARBA" id="ARBA00004123"/>
    </source>
</evidence>
<dbReference type="InterPro" id="IPR010473">
    <property type="entry name" value="GTPase-bd"/>
</dbReference>
<feature type="region of interest" description="Disordered" evidence="4">
    <location>
        <begin position="666"/>
        <end position="700"/>
    </location>
</feature>
<evidence type="ECO:0000259" key="5">
    <source>
        <dbReference type="PROSITE" id="PS50827"/>
    </source>
</evidence>
<organism evidence="6 7">
    <name type="scientific">Tritrichomonas musculus</name>
    <dbReference type="NCBI Taxonomy" id="1915356"/>
    <lineage>
        <taxon>Eukaryota</taxon>
        <taxon>Metamonada</taxon>
        <taxon>Parabasalia</taxon>
        <taxon>Tritrichomonadida</taxon>
        <taxon>Tritrichomonadidae</taxon>
        <taxon>Tritrichomonas</taxon>
    </lineage>
</organism>
<evidence type="ECO:0000256" key="4">
    <source>
        <dbReference type="SAM" id="MobiDB-lite"/>
    </source>
</evidence>
<dbReference type="EMBL" id="JAPFFF010000009">
    <property type="protein sequence ID" value="KAK8882260.1"/>
    <property type="molecule type" value="Genomic_DNA"/>
</dbReference>
<evidence type="ECO:0000256" key="3">
    <source>
        <dbReference type="SAM" id="Coils"/>
    </source>
</evidence>
<dbReference type="SUPFAM" id="SSF48371">
    <property type="entry name" value="ARM repeat"/>
    <property type="match status" value="1"/>
</dbReference>
<keyword evidence="2" id="KW-0539">Nucleus</keyword>
<dbReference type="SMART" id="SM01140">
    <property type="entry name" value="Drf_GBD"/>
    <property type="match status" value="1"/>
</dbReference>
<feature type="region of interest" description="Disordered" evidence="4">
    <location>
        <begin position="762"/>
        <end position="829"/>
    </location>
</feature>
<evidence type="ECO:0000313" key="6">
    <source>
        <dbReference type="EMBL" id="KAK8882260.1"/>
    </source>
</evidence>